<organism evidence="1 2">
    <name type="scientific">Pseudaquabacterium inlustre</name>
    <dbReference type="NCBI Taxonomy" id="2984192"/>
    <lineage>
        <taxon>Bacteria</taxon>
        <taxon>Pseudomonadati</taxon>
        <taxon>Pseudomonadota</taxon>
        <taxon>Betaproteobacteria</taxon>
        <taxon>Burkholderiales</taxon>
        <taxon>Sphaerotilaceae</taxon>
        <taxon>Pseudaquabacterium</taxon>
    </lineage>
</organism>
<accession>A0ABU9CNZ9</accession>
<reference evidence="1 2" key="1">
    <citation type="submission" date="2024-04" db="EMBL/GenBank/DDBJ databases">
        <title>Novel species of the genus Ideonella isolated from streams.</title>
        <authorList>
            <person name="Lu H."/>
        </authorList>
    </citation>
    <scope>NUCLEOTIDE SEQUENCE [LARGE SCALE GENOMIC DNA]</scope>
    <source>
        <strain evidence="1 2">DXS22W</strain>
    </source>
</reference>
<sequence length="99" mass="10798">MDYLTFQLDEVGEGVAALEAMASTQAGQHAAVMAEVEQVLAWCWQQFAHSHGPVDDGQDWHHELRVVDEAGGWRTVTLSIAASPRFTAAFEARFGPLGD</sequence>
<gene>
    <name evidence="1" type="ORF">AACH10_21695</name>
</gene>
<dbReference type="EMBL" id="JBBUTH010000010">
    <property type="protein sequence ID" value="MEK8052880.1"/>
    <property type="molecule type" value="Genomic_DNA"/>
</dbReference>
<protein>
    <submittedName>
        <fullName evidence="1">Uncharacterized protein</fullName>
    </submittedName>
</protein>
<evidence type="ECO:0000313" key="2">
    <source>
        <dbReference type="Proteomes" id="UP001365405"/>
    </source>
</evidence>
<dbReference type="RefSeq" id="WP_341412612.1">
    <property type="nucleotide sequence ID" value="NZ_JBBUTH010000010.1"/>
</dbReference>
<keyword evidence="2" id="KW-1185">Reference proteome</keyword>
<comment type="caution">
    <text evidence="1">The sequence shown here is derived from an EMBL/GenBank/DDBJ whole genome shotgun (WGS) entry which is preliminary data.</text>
</comment>
<proteinExistence type="predicted"/>
<name>A0ABU9CNZ9_9BURK</name>
<evidence type="ECO:0000313" key="1">
    <source>
        <dbReference type="EMBL" id="MEK8052880.1"/>
    </source>
</evidence>
<dbReference type="Proteomes" id="UP001365405">
    <property type="component" value="Unassembled WGS sequence"/>
</dbReference>